<accession>A0A4Q7IQH4</accession>
<organism evidence="2 4">
    <name type="scientific">Pseudoalteromonas phenolica</name>
    <dbReference type="NCBI Taxonomy" id="161398"/>
    <lineage>
        <taxon>Bacteria</taxon>
        <taxon>Pseudomonadati</taxon>
        <taxon>Pseudomonadota</taxon>
        <taxon>Gammaproteobacteria</taxon>
        <taxon>Alteromonadales</taxon>
        <taxon>Pseudoalteromonadaceae</taxon>
        <taxon>Pseudoalteromonas</taxon>
    </lineage>
</organism>
<evidence type="ECO:0000313" key="5">
    <source>
        <dbReference type="Proteomes" id="UP000307362"/>
    </source>
</evidence>
<reference evidence="3 5" key="1">
    <citation type="submission" date="2017-12" db="EMBL/GenBank/DDBJ databases">
        <authorList>
            <person name="Paulsen S."/>
            <person name="Gram L.K."/>
        </authorList>
    </citation>
    <scope>NUCLEOTIDE SEQUENCE [LARGE SCALE GENOMIC DNA]</scope>
    <source>
        <strain evidence="3 5">S1189</strain>
    </source>
</reference>
<name>A0A4Q7IQH4_9GAMM</name>
<dbReference type="OrthoDB" id="6402338at2"/>
<comment type="caution">
    <text evidence="2">The sequence shown here is derived from an EMBL/GenBank/DDBJ whole genome shotgun (WGS) entry which is preliminary data.</text>
</comment>
<dbReference type="AlphaFoldDB" id="A0A4Q7IQH4"/>
<dbReference type="Proteomes" id="UP000291338">
    <property type="component" value="Unassembled WGS sequence"/>
</dbReference>
<evidence type="ECO:0000313" key="2">
    <source>
        <dbReference type="EMBL" id="RZQ54132.1"/>
    </source>
</evidence>
<evidence type="ECO:0000256" key="1">
    <source>
        <dbReference type="SAM" id="SignalP"/>
    </source>
</evidence>
<evidence type="ECO:0000313" key="4">
    <source>
        <dbReference type="Proteomes" id="UP000291338"/>
    </source>
</evidence>
<dbReference type="EMBL" id="PNCM01000013">
    <property type="protein sequence ID" value="TMP81969.1"/>
    <property type="molecule type" value="Genomic_DNA"/>
</dbReference>
<feature type="chain" id="PRO_5036119960" evidence="1">
    <location>
        <begin position="19"/>
        <end position="171"/>
    </location>
</feature>
<gene>
    <name evidence="2" type="ORF">C1E23_05795</name>
    <name evidence="3" type="ORF">CWB73_06070</name>
</gene>
<feature type="signal peptide" evidence="1">
    <location>
        <begin position="1"/>
        <end position="18"/>
    </location>
</feature>
<evidence type="ECO:0000313" key="3">
    <source>
        <dbReference type="EMBL" id="TMP81969.1"/>
    </source>
</evidence>
<reference evidence="5" key="3">
    <citation type="submission" date="2019-06" db="EMBL/GenBank/DDBJ databases">
        <title>Co-occurence of chitin degradation, pigmentation and bioactivity in marine Pseudoalteromonas.</title>
        <authorList>
            <person name="Sonnenschein E.C."/>
            <person name="Bech P.K."/>
        </authorList>
    </citation>
    <scope>NUCLEOTIDE SEQUENCE [LARGE SCALE GENOMIC DNA]</scope>
    <source>
        <strain evidence="5">S1189</strain>
    </source>
</reference>
<keyword evidence="1" id="KW-0732">Signal</keyword>
<dbReference type="RefSeq" id="WP_130254670.1">
    <property type="nucleotide sequence ID" value="NZ_PNCM01000013.1"/>
</dbReference>
<sequence>MKLWLALCLSLCSLPALAKTPEQIRSAFLYRMAKFIEFPSLNESGVRFCFYDLKRGPGAILNKNKALKIKNIPINIKIVEKNTTIMELSKQCEITYFDGAIGDDILPAYDKSMPLDMLLVSDNLSFLNNDGMASLVQEGNKIRLYINRQQIAKHNFKVLSRLLAVAKFHPN</sequence>
<dbReference type="Pfam" id="PF13689">
    <property type="entry name" value="DUF4154"/>
    <property type="match status" value="1"/>
</dbReference>
<reference evidence="2 4" key="2">
    <citation type="submission" date="2018-01" db="EMBL/GenBank/DDBJ databases">
        <title>Co-occurrence of chitin degradation, pigmentation and bioactivity in marine Pseudoalteromonas.</title>
        <authorList>
            <person name="Paulsen S."/>
            <person name="Gram L."/>
            <person name="Machado H."/>
        </authorList>
    </citation>
    <scope>NUCLEOTIDE SEQUENCE [LARGE SCALE GENOMIC DNA]</scope>
    <source>
        <strain evidence="2 4">S3898</strain>
    </source>
</reference>
<dbReference type="Proteomes" id="UP000307362">
    <property type="component" value="Unassembled WGS sequence"/>
</dbReference>
<proteinExistence type="predicted"/>
<reference evidence="3" key="4">
    <citation type="submission" date="2019-09" db="EMBL/GenBank/DDBJ databases">
        <title>Co-occurence of chitin degradation, pigmentation and bioactivity in marine Pseudoalteromonas.</title>
        <authorList>
            <person name="Sonnenschein E.C."/>
            <person name="Bech P.K."/>
        </authorList>
    </citation>
    <scope>NUCLEOTIDE SEQUENCE</scope>
    <source>
        <strain evidence="3">S1189</strain>
    </source>
</reference>
<dbReference type="InterPro" id="IPR025293">
    <property type="entry name" value="YfiR/HmsC-like"/>
</dbReference>
<protein>
    <submittedName>
        <fullName evidence="2">DUF4154 domain-containing protein</fullName>
    </submittedName>
</protein>
<dbReference type="EMBL" id="PPSX01000019">
    <property type="protein sequence ID" value="RZQ54132.1"/>
    <property type="molecule type" value="Genomic_DNA"/>
</dbReference>